<evidence type="ECO:0000256" key="4">
    <source>
        <dbReference type="ARBA" id="ARBA00022741"/>
    </source>
</evidence>
<keyword evidence="5" id="KW-0418">Kinase</keyword>
<dbReference type="InterPro" id="IPR011009">
    <property type="entry name" value="Kinase-like_dom_sf"/>
</dbReference>
<evidence type="ECO:0000256" key="6">
    <source>
        <dbReference type="ARBA" id="ARBA00022840"/>
    </source>
</evidence>
<feature type="domain" description="Protein kinase" evidence="7">
    <location>
        <begin position="1"/>
        <end position="210"/>
    </location>
</feature>
<dbReference type="Gene3D" id="1.10.510.10">
    <property type="entry name" value="Transferase(Phosphotransferase) domain 1"/>
    <property type="match status" value="1"/>
</dbReference>
<name>A0ABR2WPU6_9FUNG</name>
<dbReference type="SUPFAM" id="SSF56112">
    <property type="entry name" value="Protein kinase-like (PK-like)"/>
    <property type="match status" value="1"/>
</dbReference>
<dbReference type="InterPro" id="IPR000719">
    <property type="entry name" value="Prot_kinase_dom"/>
</dbReference>
<organism evidence="8 9">
    <name type="scientific">Basidiobolus ranarum</name>
    <dbReference type="NCBI Taxonomy" id="34480"/>
    <lineage>
        <taxon>Eukaryota</taxon>
        <taxon>Fungi</taxon>
        <taxon>Fungi incertae sedis</taxon>
        <taxon>Zoopagomycota</taxon>
        <taxon>Entomophthoromycotina</taxon>
        <taxon>Basidiobolomycetes</taxon>
        <taxon>Basidiobolales</taxon>
        <taxon>Basidiobolaceae</taxon>
        <taxon>Basidiobolus</taxon>
    </lineage>
</organism>
<sequence>MFGMTGYHPNILQIEEALVDDQGRAVLVMPLLKKIEMLNKDLSGIAVMIRDLMKALAHIHSKGIAHLDINPNNIMCDNNDHLVLIDFGLSRKCCDEPIAPCGTPGYIAPEMYTGNAHGTYVDIYSAGIILGSLLEPYVPDCYLNYLGCRCEMGTQSLCTLIDALDSFSQERCYNIRPSIVYDAVNLLQNMLNPNPNQRITAAEALNHPFLTASHTEFDGTDINSYTSTLQIIRYHRSVSASPVSSYEYDYY</sequence>
<dbReference type="PANTHER" id="PTHR44167:SF23">
    <property type="entry name" value="CDC7 KINASE, ISOFORM A-RELATED"/>
    <property type="match status" value="1"/>
</dbReference>
<keyword evidence="6" id="KW-0067">ATP-binding</keyword>
<dbReference type="EC" id="2.7.11.1" evidence="1"/>
<evidence type="ECO:0000313" key="8">
    <source>
        <dbReference type="EMBL" id="KAK9763542.1"/>
    </source>
</evidence>
<evidence type="ECO:0000259" key="7">
    <source>
        <dbReference type="PROSITE" id="PS50011"/>
    </source>
</evidence>
<proteinExistence type="predicted"/>
<keyword evidence="4" id="KW-0547">Nucleotide-binding</keyword>
<dbReference type="Proteomes" id="UP001479436">
    <property type="component" value="Unassembled WGS sequence"/>
</dbReference>
<evidence type="ECO:0000313" key="9">
    <source>
        <dbReference type="Proteomes" id="UP001479436"/>
    </source>
</evidence>
<evidence type="ECO:0000256" key="1">
    <source>
        <dbReference type="ARBA" id="ARBA00012513"/>
    </source>
</evidence>
<keyword evidence="3" id="KW-0808">Transferase</keyword>
<dbReference type="PROSITE" id="PS50011">
    <property type="entry name" value="PROTEIN_KINASE_DOM"/>
    <property type="match status" value="1"/>
</dbReference>
<evidence type="ECO:0000256" key="3">
    <source>
        <dbReference type="ARBA" id="ARBA00022679"/>
    </source>
</evidence>
<protein>
    <recommendedName>
        <fullName evidence="1">non-specific serine/threonine protein kinase</fullName>
        <ecNumber evidence="1">2.7.11.1</ecNumber>
    </recommendedName>
</protein>
<keyword evidence="9" id="KW-1185">Reference proteome</keyword>
<evidence type="ECO:0000256" key="2">
    <source>
        <dbReference type="ARBA" id="ARBA00022527"/>
    </source>
</evidence>
<keyword evidence="2" id="KW-0723">Serine/threonine-protein kinase</keyword>
<dbReference type="Pfam" id="PF00069">
    <property type="entry name" value="Pkinase"/>
    <property type="match status" value="1"/>
</dbReference>
<comment type="caution">
    <text evidence="8">The sequence shown here is derived from an EMBL/GenBank/DDBJ whole genome shotgun (WGS) entry which is preliminary data.</text>
</comment>
<dbReference type="PANTHER" id="PTHR44167">
    <property type="entry name" value="OVARIAN-SPECIFIC SERINE/THREONINE-PROTEIN KINASE LOK-RELATED"/>
    <property type="match status" value="1"/>
</dbReference>
<evidence type="ECO:0000256" key="5">
    <source>
        <dbReference type="ARBA" id="ARBA00022777"/>
    </source>
</evidence>
<reference evidence="8 9" key="1">
    <citation type="submission" date="2023-04" db="EMBL/GenBank/DDBJ databases">
        <title>Genome of Basidiobolus ranarum AG-B5.</title>
        <authorList>
            <person name="Stajich J.E."/>
            <person name="Carter-House D."/>
            <person name="Gryganskyi A."/>
        </authorList>
    </citation>
    <scope>NUCLEOTIDE SEQUENCE [LARGE SCALE GENOMIC DNA]</scope>
    <source>
        <strain evidence="8 9">AG-B5</strain>
    </source>
</reference>
<dbReference type="SMART" id="SM00220">
    <property type="entry name" value="S_TKc"/>
    <property type="match status" value="1"/>
</dbReference>
<dbReference type="EMBL" id="JASJQH010000615">
    <property type="protein sequence ID" value="KAK9763542.1"/>
    <property type="molecule type" value="Genomic_DNA"/>
</dbReference>
<accession>A0ABR2WPU6</accession>
<gene>
    <name evidence="8" type="ORF">K7432_009687</name>
</gene>